<name>A0ABR9IBC7_9PSEU</name>
<dbReference type="EMBL" id="JADBEG010000001">
    <property type="protein sequence ID" value="MBE1500490.1"/>
    <property type="molecule type" value="Genomic_DNA"/>
</dbReference>
<accession>A0ABR9IBC7</accession>
<sequence length="47" mass="4958">MTGFFDWVDRAIGEPPETIPDIKGSDEGPEPDGGTTVADPNPPDYPG</sequence>
<evidence type="ECO:0000313" key="3">
    <source>
        <dbReference type="Proteomes" id="UP000631670"/>
    </source>
</evidence>
<proteinExistence type="predicted"/>
<gene>
    <name evidence="2" type="ORF">H4696_007590</name>
</gene>
<feature type="region of interest" description="Disordered" evidence="1">
    <location>
        <begin position="1"/>
        <end position="47"/>
    </location>
</feature>
<comment type="caution">
    <text evidence="2">The sequence shown here is derived from an EMBL/GenBank/DDBJ whole genome shotgun (WGS) entry which is preliminary data.</text>
</comment>
<protein>
    <submittedName>
        <fullName evidence="2">Uncharacterized protein</fullName>
    </submittedName>
</protein>
<dbReference type="Proteomes" id="UP000631670">
    <property type="component" value="Unassembled WGS sequence"/>
</dbReference>
<dbReference type="RefSeq" id="WP_158104385.1">
    <property type="nucleotide sequence ID" value="NZ_JADBEG010000001.1"/>
</dbReference>
<organism evidence="2 3">
    <name type="scientific">Amycolatopsis lexingtonensis</name>
    <dbReference type="NCBI Taxonomy" id="218822"/>
    <lineage>
        <taxon>Bacteria</taxon>
        <taxon>Bacillati</taxon>
        <taxon>Actinomycetota</taxon>
        <taxon>Actinomycetes</taxon>
        <taxon>Pseudonocardiales</taxon>
        <taxon>Pseudonocardiaceae</taxon>
        <taxon>Amycolatopsis</taxon>
    </lineage>
</organism>
<keyword evidence="3" id="KW-1185">Reference proteome</keyword>
<evidence type="ECO:0000256" key="1">
    <source>
        <dbReference type="SAM" id="MobiDB-lite"/>
    </source>
</evidence>
<evidence type="ECO:0000313" key="2">
    <source>
        <dbReference type="EMBL" id="MBE1500490.1"/>
    </source>
</evidence>
<reference evidence="2 3" key="1">
    <citation type="submission" date="2020-10" db="EMBL/GenBank/DDBJ databases">
        <title>Sequencing the genomes of 1000 actinobacteria strains.</title>
        <authorList>
            <person name="Klenk H.-P."/>
        </authorList>
    </citation>
    <scope>NUCLEOTIDE SEQUENCE [LARGE SCALE GENOMIC DNA]</scope>
    <source>
        <strain evidence="2 3">DSM 44653</strain>
    </source>
</reference>